<dbReference type="Proteomes" id="UP001201812">
    <property type="component" value="Unassembled WGS sequence"/>
</dbReference>
<name>A0AAD4NAZ6_9BILA</name>
<feature type="signal peptide" evidence="1">
    <location>
        <begin position="1"/>
        <end position="25"/>
    </location>
</feature>
<feature type="chain" id="PRO_5042162723" evidence="1">
    <location>
        <begin position="26"/>
        <end position="69"/>
    </location>
</feature>
<sequence>MSSCQTFTVLLVLALVCLLISESEAQINPYYNYLNPYYRGYNWPYSYYGVGKRSAGFGGSLQDGPPQFA</sequence>
<protein>
    <submittedName>
        <fullName evidence="2">Uncharacterized protein</fullName>
    </submittedName>
</protein>
<comment type="caution">
    <text evidence="2">The sequence shown here is derived from an EMBL/GenBank/DDBJ whole genome shotgun (WGS) entry which is preliminary data.</text>
</comment>
<dbReference type="AlphaFoldDB" id="A0AAD4NAZ6"/>
<gene>
    <name evidence="2" type="ORF">DdX_03791</name>
</gene>
<proteinExistence type="predicted"/>
<evidence type="ECO:0000313" key="3">
    <source>
        <dbReference type="Proteomes" id="UP001201812"/>
    </source>
</evidence>
<organism evidence="2 3">
    <name type="scientific">Ditylenchus destructor</name>
    <dbReference type="NCBI Taxonomy" id="166010"/>
    <lineage>
        <taxon>Eukaryota</taxon>
        <taxon>Metazoa</taxon>
        <taxon>Ecdysozoa</taxon>
        <taxon>Nematoda</taxon>
        <taxon>Chromadorea</taxon>
        <taxon>Rhabditida</taxon>
        <taxon>Tylenchina</taxon>
        <taxon>Tylenchomorpha</taxon>
        <taxon>Sphaerularioidea</taxon>
        <taxon>Anguinidae</taxon>
        <taxon>Anguininae</taxon>
        <taxon>Ditylenchus</taxon>
    </lineage>
</organism>
<keyword evidence="3" id="KW-1185">Reference proteome</keyword>
<accession>A0AAD4NAZ6</accession>
<evidence type="ECO:0000313" key="2">
    <source>
        <dbReference type="EMBL" id="KAI1723627.1"/>
    </source>
</evidence>
<keyword evidence="1" id="KW-0732">Signal</keyword>
<reference evidence="2" key="1">
    <citation type="submission" date="2022-01" db="EMBL/GenBank/DDBJ databases">
        <title>Genome Sequence Resource for Two Populations of Ditylenchus destructor, the Migratory Endoparasitic Phytonematode.</title>
        <authorList>
            <person name="Zhang H."/>
            <person name="Lin R."/>
            <person name="Xie B."/>
        </authorList>
    </citation>
    <scope>NUCLEOTIDE SEQUENCE</scope>
    <source>
        <strain evidence="2">BazhouSP</strain>
    </source>
</reference>
<dbReference type="EMBL" id="JAKKPZ010000003">
    <property type="protein sequence ID" value="KAI1723627.1"/>
    <property type="molecule type" value="Genomic_DNA"/>
</dbReference>
<evidence type="ECO:0000256" key="1">
    <source>
        <dbReference type="SAM" id="SignalP"/>
    </source>
</evidence>